<dbReference type="AlphaFoldDB" id="A0A0G1UTQ7"/>
<organism evidence="1 2">
    <name type="scientific">Candidatus Amesbacteria bacterium GW2011_GWB1_48_13</name>
    <dbReference type="NCBI Taxonomy" id="1618362"/>
    <lineage>
        <taxon>Bacteria</taxon>
        <taxon>Candidatus Amesiibacteriota</taxon>
    </lineage>
</organism>
<reference evidence="1 2" key="1">
    <citation type="journal article" date="2015" name="Nature">
        <title>rRNA introns, odd ribosomes, and small enigmatic genomes across a large radiation of phyla.</title>
        <authorList>
            <person name="Brown C.T."/>
            <person name="Hug L.A."/>
            <person name="Thomas B.C."/>
            <person name="Sharon I."/>
            <person name="Castelle C.J."/>
            <person name="Singh A."/>
            <person name="Wilkins M.J."/>
            <person name="Williams K.H."/>
            <person name="Banfield J.F."/>
        </authorList>
    </citation>
    <scope>NUCLEOTIDE SEQUENCE [LARGE SCALE GENOMIC DNA]</scope>
</reference>
<dbReference type="EMBL" id="LCPK01000021">
    <property type="protein sequence ID" value="KKU97436.1"/>
    <property type="molecule type" value="Genomic_DNA"/>
</dbReference>
<name>A0A0G1UTQ7_9BACT</name>
<accession>A0A0G1UTQ7</accession>
<sequence>MKRSAIFGLIVLSAGLAAGVILVKQRQDLRKKAAVTIVSPPATTIDTLAFVALGGKLREVVISGSNVWWRESTDGSADHLPLTWNSRLLTDAWGAAVSPPDHPLPISGVDVHNYQQFAGCGSLAAFVTEIVVKGGDLWYRRSDDIQGANIGNKIFTHTTLAAMWGTAGPPTTGVDVVNYDIFAGSPREIVVKGGDLWYRSYNCATSQWSTWTASTLTKSWSQTKTPPPTTGPDVYVSDYLSTTGATEIVVNGDKVWWRRSKTDSAGMPVDWNINMLKYFWYWGNPSPAYAEIPTALSLSFSTANLRQTPSKFPVSGAEMLMESSGMSNPHIPLYFAI</sequence>
<dbReference type="Proteomes" id="UP000034694">
    <property type="component" value="Unassembled WGS sequence"/>
</dbReference>
<evidence type="ECO:0000313" key="1">
    <source>
        <dbReference type="EMBL" id="KKU97436.1"/>
    </source>
</evidence>
<proteinExistence type="predicted"/>
<comment type="caution">
    <text evidence="1">The sequence shown here is derived from an EMBL/GenBank/DDBJ whole genome shotgun (WGS) entry which is preliminary data.</text>
</comment>
<gene>
    <name evidence="1" type="ORF">UY28_C0021G0023</name>
</gene>
<protein>
    <submittedName>
        <fullName evidence="1">Uncharacterized protein</fullName>
    </submittedName>
</protein>
<evidence type="ECO:0000313" key="2">
    <source>
        <dbReference type="Proteomes" id="UP000034694"/>
    </source>
</evidence>